<name>A0ABU6XJ35_9FABA</name>
<evidence type="ECO:0000313" key="3">
    <source>
        <dbReference type="Proteomes" id="UP001341840"/>
    </source>
</evidence>
<accession>A0ABU6XJ35</accession>
<comment type="caution">
    <text evidence="2">The sequence shown here is derived from an EMBL/GenBank/DDBJ whole genome shotgun (WGS) entry which is preliminary data.</text>
</comment>
<keyword evidence="3" id="KW-1185">Reference proteome</keyword>
<reference evidence="2 3" key="1">
    <citation type="journal article" date="2023" name="Plants (Basel)">
        <title>Bridging the Gap: Combining Genomics and Transcriptomics Approaches to Understand Stylosanthes scabra, an Orphan Legume from the Brazilian Caatinga.</title>
        <authorList>
            <person name="Ferreira-Neto J.R.C."/>
            <person name="da Silva M.D."/>
            <person name="Binneck E."/>
            <person name="de Melo N.F."/>
            <person name="da Silva R.H."/>
            <person name="de Melo A.L.T.M."/>
            <person name="Pandolfi V."/>
            <person name="Bustamante F.O."/>
            <person name="Brasileiro-Vidal A.C."/>
            <person name="Benko-Iseppon A.M."/>
        </authorList>
    </citation>
    <scope>NUCLEOTIDE SEQUENCE [LARGE SCALE GENOMIC DNA]</scope>
    <source>
        <tissue evidence="2">Leaves</tissue>
    </source>
</reference>
<feature type="compositionally biased region" description="Polar residues" evidence="1">
    <location>
        <begin position="95"/>
        <end position="104"/>
    </location>
</feature>
<evidence type="ECO:0000256" key="1">
    <source>
        <dbReference type="SAM" id="MobiDB-lite"/>
    </source>
</evidence>
<gene>
    <name evidence="2" type="ORF">PIB30_054761</name>
</gene>
<dbReference type="Proteomes" id="UP001341840">
    <property type="component" value="Unassembled WGS sequence"/>
</dbReference>
<protein>
    <submittedName>
        <fullName evidence="2">Uncharacterized protein</fullName>
    </submittedName>
</protein>
<feature type="compositionally biased region" description="Basic and acidic residues" evidence="1">
    <location>
        <begin position="111"/>
        <end position="120"/>
    </location>
</feature>
<feature type="region of interest" description="Disordered" evidence="1">
    <location>
        <begin position="94"/>
        <end position="122"/>
    </location>
</feature>
<dbReference type="EMBL" id="JASCZI010211869">
    <property type="protein sequence ID" value="MED6197230.1"/>
    <property type="molecule type" value="Genomic_DNA"/>
</dbReference>
<feature type="non-terminal residue" evidence="2">
    <location>
        <position position="133"/>
    </location>
</feature>
<organism evidence="2 3">
    <name type="scientific">Stylosanthes scabra</name>
    <dbReference type="NCBI Taxonomy" id="79078"/>
    <lineage>
        <taxon>Eukaryota</taxon>
        <taxon>Viridiplantae</taxon>
        <taxon>Streptophyta</taxon>
        <taxon>Embryophyta</taxon>
        <taxon>Tracheophyta</taxon>
        <taxon>Spermatophyta</taxon>
        <taxon>Magnoliopsida</taxon>
        <taxon>eudicotyledons</taxon>
        <taxon>Gunneridae</taxon>
        <taxon>Pentapetalae</taxon>
        <taxon>rosids</taxon>
        <taxon>fabids</taxon>
        <taxon>Fabales</taxon>
        <taxon>Fabaceae</taxon>
        <taxon>Papilionoideae</taxon>
        <taxon>50 kb inversion clade</taxon>
        <taxon>dalbergioids sensu lato</taxon>
        <taxon>Dalbergieae</taxon>
        <taxon>Pterocarpus clade</taxon>
        <taxon>Stylosanthes</taxon>
    </lineage>
</organism>
<evidence type="ECO:0000313" key="2">
    <source>
        <dbReference type="EMBL" id="MED6197230.1"/>
    </source>
</evidence>
<proteinExistence type="predicted"/>
<sequence>MGLCHVLVTFWAWLKRDTRAGFMRHFSRVFSGLKPIVNYRLLYTDAKPRMLAFKRNWNCIVWSSVARATPILVQRGKRSEYLENSFNGREFAGVSRNSPEQSVFGTPRMTKIGEHSDEGNSKQSVITRILPDR</sequence>